<accession>C0D473</accession>
<evidence type="ECO:0000313" key="2">
    <source>
        <dbReference type="Proteomes" id="UP000004756"/>
    </source>
</evidence>
<dbReference type="Proteomes" id="UP000004756">
    <property type="component" value="Unassembled WGS sequence"/>
</dbReference>
<proteinExistence type="predicted"/>
<dbReference type="AlphaFoldDB" id="C0D473"/>
<gene>
    <name evidence="1" type="ORF">CLOSTASPAR_04067</name>
</gene>
<reference evidence="1 2" key="1">
    <citation type="submission" date="2009-02" db="EMBL/GenBank/DDBJ databases">
        <title>Draft genome sequence of Clostridium asparagiforme (DSM 15981).</title>
        <authorList>
            <person name="Sudarsanam P."/>
            <person name="Ley R."/>
            <person name="Guruge J."/>
            <person name="Turnbaugh P.J."/>
            <person name="Mahowald M."/>
            <person name="Liep D."/>
            <person name="Gordon J."/>
        </authorList>
    </citation>
    <scope>NUCLEOTIDE SEQUENCE [LARGE SCALE GENOMIC DNA]</scope>
    <source>
        <strain evidence="1 2">DSM 15981</strain>
    </source>
</reference>
<keyword evidence="2" id="KW-1185">Reference proteome</keyword>
<comment type="caution">
    <text evidence="1">The sequence shown here is derived from an EMBL/GenBank/DDBJ whole genome shotgun (WGS) entry which is preliminary data.</text>
</comment>
<evidence type="ECO:0000313" key="1">
    <source>
        <dbReference type="EMBL" id="EEG53884.1"/>
    </source>
</evidence>
<dbReference type="HOGENOM" id="CLU_3151082_0_0_9"/>
<organism evidence="1 2">
    <name type="scientific">[Clostridium] asparagiforme DSM 15981</name>
    <dbReference type="NCBI Taxonomy" id="518636"/>
    <lineage>
        <taxon>Bacteria</taxon>
        <taxon>Bacillati</taxon>
        <taxon>Bacillota</taxon>
        <taxon>Clostridia</taxon>
        <taxon>Lachnospirales</taxon>
        <taxon>Lachnospiraceae</taxon>
        <taxon>Enterocloster</taxon>
    </lineage>
</organism>
<dbReference type="EMBL" id="ACCJ01000325">
    <property type="protein sequence ID" value="EEG53884.1"/>
    <property type="molecule type" value="Genomic_DNA"/>
</dbReference>
<sequence length="48" mass="5544">MVYYIRKMGKCQSLNCLSMVNLDKSAQQLRLRSIIFRAATAALARDYM</sequence>
<protein>
    <submittedName>
        <fullName evidence="1">Uncharacterized protein</fullName>
    </submittedName>
</protein>
<name>C0D473_9FIRM</name>